<dbReference type="Gene3D" id="1.10.10.2910">
    <property type="match status" value="1"/>
</dbReference>
<organism evidence="3 4">
    <name type="scientific">Pseudomonas tensinigenes</name>
    <dbReference type="NCBI Taxonomy" id="2745511"/>
    <lineage>
        <taxon>Bacteria</taxon>
        <taxon>Pseudomonadati</taxon>
        <taxon>Pseudomonadota</taxon>
        <taxon>Gammaproteobacteria</taxon>
        <taxon>Pseudomonadales</taxon>
        <taxon>Pseudomonadaceae</taxon>
        <taxon>Pseudomonas</taxon>
    </lineage>
</organism>
<dbReference type="InterPro" id="IPR010359">
    <property type="entry name" value="IrrE_HExxH"/>
</dbReference>
<dbReference type="PANTHER" id="PTHR43236:SF1">
    <property type="entry name" value="BLL7220 PROTEIN"/>
    <property type="match status" value="1"/>
</dbReference>
<reference evidence="3 4" key="1">
    <citation type="journal article" date="2020" name="Microorganisms">
        <title>Reliable Identification of Environmental Pseudomonas Isolates Using the rpoD Gene.</title>
        <authorList>
            <consortium name="The Broad Institute Genome Sequencing Platform"/>
            <person name="Girard L."/>
            <person name="Lood C."/>
            <person name="Rokni-Zadeh H."/>
            <person name="van Noort V."/>
            <person name="Lavigne R."/>
            <person name="De Mot R."/>
        </authorList>
    </citation>
    <scope>NUCLEOTIDE SEQUENCE [LARGE SCALE GENOMIC DNA]</scope>
    <source>
        <strain evidence="3 4">ZA 5.3</strain>
    </source>
</reference>
<dbReference type="InterPro" id="IPR052345">
    <property type="entry name" value="Rad_response_metalloprotease"/>
</dbReference>
<dbReference type="PANTHER" id="PTHR43236">
    <property type="entry name" value="ANTITOXIN HIGA1"/>
    <property type="match status" value="1"/>
</dbReference>
<evidence type="ECO:0000256" key="1">
    <source>
        <dbReference type="ARBA" id="ARBA00007227"/>
    </source>
</evidence>
<reference evidence="3 4" key="2">
    <citation type="journal article" date="2021" name="Microorganisms">
        <title>The Ever-Expanding Pseudomonas Genus: Description of 43 New Species and Partition of the Pseudomonas putida Group.</title>
        <authorList>
            <person name="Girard L."/>
            <person name="Lood C."/>
            <person name="Hofte M."/>
            <person name="Vandamme P."/>
            <person name="Rokni-Zadeh H."/>
            <person name="van Noort V."/>
            <person name="Lavigne R."/>
            <person name="De Mot R."/>
        </authorList>
    </citation>
    <scope>NUCLEOTIDE SEQUENCE [LARGE SCALE GENOMIC DNA]</scope>
    <source>
        <strain evidence="3 4">ZA 5.3</strain>
    </source>
</reference>
<evidence type="ECO:0000313" key="4">
    <source>
        <dbReference type="Proteomes" id="UP000646386"/>
    </source>
</evidence>
<dbReference type="InterPro" id="IPR010982">
    <property type="entry name" value="Lambda_DNA-bd_dom_sf"/>
</dbReference>
<evidence type="ECO:0000259" key="2">
    <source>
        <dbReference type="PROSITE" id="PS50943"/>
    </source>
</evidence>
<dbReference type="Proteomes" id="UP000646386">
    <property type="component" value="Chromosome"/>
</dbReference>
<keyword evidence="4" id="KW-1185">Reference proteome</keyword>
<protein>
    <submittedName>
        <fullName evidence="3">ImmA/IrrE family metallo-endopeptidase</fullName>
    </submittedName>
</protein>
<comment type="similarity">
    <text evidence="1">Belongs to the short-chain fatty acyl-CoA assimilation regulator (ScfR) family.</text>
</comment>
<dbReference type="SMART" id="SM00530">
    <property type="entry name" value="HTH_XRE"/>
    <property type="match status" value="1"/>
</dbReference>
<dbReference type="Pfam" id="PF06114">
    <property type="entry name" value="Peptidase_M78"/>
    <property type="match status" value="1"/>
</dbReference>
<dbReference type="Gene3D" id="1.10.260.40">
    <property type="entry name" value="lambda repressor-like DNA-binding domains"/>
    <property type="match status" value="1"/>
</dbReference>
<accession>A0ABX8Q419</accession>
<dbReference type="InterPro" id="IPR001387">
    <property type="entry name" value="Cro/C1-type_HTH"/>
</dbReference>
<dbReference type="SUPFAM" id="SSF47413">
    <property type="entry name" value="lambda repressor-like DNA-binding domains"/>
    <property type="match status" value="1"/>
</dbReference>
<name>A0ABX8Q419_9PSED</name>
<dbReference type="RefSeq" id="WP_186614230.1">
    <property type="nucleotide sequence ID" value="NZ_CP077089.1"/>
</dbReference>
<sequence>MPEDLLHPAHQTKEANQMNVDLTLISERLKNSRENLEYSLSEVSNACGIVSERLTELELGSSAPTGDEILILASLYKCDFLQLLDEKRPAPSSLTEVLFRRFGNTFNKQDRRSVQEFLYFCQCENELETILKRKKTKPDFIWTGDFFKKHGADAASWLRKYLGIPSNSVQRDIYSDFREIGIHIFRRKLSNSEISGLYIQDPIAGHCILINYNEDIYRQRFSVAHEVAHSIFDSKEKVRVTYDIGSTKYSKKDLIEIRANSFASNYLMPPAMLRSISHWDQNTIVHWAQQFRVSTSALSKALKDEGIITPQQADALKIARVANSEKVDPEAPQNLTKLQRERRTNLLEKGLSDYYVSLCCEAHENNLISTHRLCELLGVELQDLSEIGKLFGWTIKHGF</sequence>
<gene>
    <name evidence="3" type="ORF">HU718_012005</name>
</gene>
<evidence type="ECO:0000313" key="3">
    <source>
        <dbReference type="EMBL" id="QXI08388.1"/>
    </source>
</evidence>
<dbReference type="CDD" id="cd00093">
    <property type="entry name" value="HTH_XRE"/>
    <property type="match status" value="1"/>
</dbReference>
<proteinExistence type="inferred from homology"/>
<feature type="domain" description="HTH cro/C1-type" evidence="2">
    <location>
        <begin position="29"/>
        <end position="83"/>
    </location>
</feature>
<dbReference type="PROSITE" id="PS50943">
    <property type="entry name" value="HTH_CROC1"/>
    <property type="match status" value="1"/>
</dbReference>
<dbReference type="EMBL" id="CP077089">
    <property type="protein sequence ID" value="QXI08388.1"/>
    <property type="molecule type" value="Genomic_DNA"/>
</dbReference>